<feature type="chain" id="PRO_5038985658" evidence="2">
    <location>
        <begin position="25"/>
        <end position="182"/>
    </location>
</feature>
<feature type="compositionally biased region" description="Basic and acidic residues" evidence="1">
    <location>
        <begin position="167"/>
        <end position="182"/>
    </location>
</feature>
<comment type="caution">
    <text evidence="3">The sequence shown here is derived from an EMBL/GenBank/DDBJ whole genome shotgun (WGS) entry which is preliminary data.</text>
</comment>
<evidence type="ECO:0000313" key="3">
    <source>
        <dbReference type="EMBL" id="HIW91917.1"/>
    </source>
</evidence>
<evidence type="ECO:0000313" key="4">
    <source>
        <dbReference type="Proteomes" id="UP000824190"/>
    </source>
</evidence>
<name>A0A9D1ULA0_9CORY</name>
<dbReference type="Proteomes" id="UP000824190">
    <property type="component" value="Unassembled WGS sequence"/>
</dbReference>
<accession>A0A9D1ULA0</accession>
<feature type="signal peptide" evidence="2">
    <location>
        <begin position="1"/>
        <end position="24"/>
    </location>
</feature>
<evidence type="ECO:0000256" key="1">
    <source>
        <dbReference type="SAM" id="MobiDB-lite"/>
    </source>
</evidence>
<sequence length="182" mass="18847">MNGQRWQRRYGAVSATLGTAAALASCGSPPDYVGEVGTMVDADGAMTVFVHTCGHDIDEVTVAADGDTIAPFVPDVPFSGAQSFALGGPAPSGWDASAETKTVPQDPDSAATITVDVTMHSPGTDVEFRSGEATMAGLTDQKDRIVMGTPHKSGDQSLTDPPEWDDACSHGRHSPEIKGADE</sequence>
<gene>
    <name evidence="3" type="ORF">H9870_09685</name>
</gene>
<feature type="region of interest" description="Disordered" evidence="1">
    <location>
        <begin position="140"/>
        <end position="182"/>
    </location>
</feature>
<dbReference type="EMBL" id="DXGC01000078">
    <property type="protein sequence ID" value="HIW91917.1"/>
    <property type="molecule type" value="Genomic_DNA"/>
</dbReference>
<protein>
    <submittedName>
        <fullName evidence="3">Uncharacterized protein</fullName>
    </submittedName>
</protein>
<keyword evidence="2" id="KW-0732">Signal</keyword>
<reference evidence="3" key="2">
    <citation type="submission" date="2021-04" db="EMBL/GenBank/DDBJ databases">
        <authorList>
            <person name="Gilroy R."/>
        </authorList>
    </citation>
    <scope>NUCLEOTIDE SEQUENCE</scope>
    <source>
        <strain evidence="3">CHK32-1732</strain>
    </source>
</reference>
<organism evidence="3 4">
    <name type="scientific">Candidatus Corynebacterium avicola</name>
    <dbReference type="NCBI Taxonomy" id="2838527"/>
    <lineage>
        <taxon>Bacteria</taxon>
        <taxon>Bacillati</taxon>
        <taxon>Actinomycetota</taxon>
        <taxon>Actinomycetes</taxon>
        <taxon>Mycobacteriales</taxon>
        <taxon>Corynebacteriaceae</taxon>
        <taxon>Corynebacterium</taxon>
    </lineage>
</organism>
<evidence type="ECO:0000256" key="2">
    <source>
        <dbReference type="SAM" id="SignalP"/>
    </source>
</evidence>
<dbReference type="PROSITE" id="PS51257">
    <property type="entry name" value="PROKAR_LIPOPROTEIN"/>
    <property type="match status" value="1"/>
</dbReference>
<reference evidence="3" key="1">
    <citation type="journal article" date="2021" name="PeerJ">
        <title>Extensive microbial diversity within the chicken gut microbiome revealed by metagenomics and culture.</title>
        <authorList>
            <person name="Gilroy R."/>
            <person name="Ravi A."/>
            <person name="Getino M."/>
            <person name="Pursley I."/>
            <person name="Horton D.L."/>
            <person name="Alikhan N.F."/>
            <person name="Baker D."/>
            <person name="Gharbi K."/>
            <person name="Hall N."/>
            <person name="Watson M."/>
            <person name="Adriaenssens E.M."/>
            <person name="Foster-Nyarko E."/>
            <person name="Jarju S."/>
            <person name="Secka A."/>
            <person name="Antonio M."/>
            <person name="Oren A."/>
            <person name="Chaudhuri R.R."/>
            <person name="La Ragione R."/>
            <person name="Hildebrand F."/>
            <person name="Pallen M.J."/>
        </authorList>
    </citation>
    <scope>NUCLEOTIDE SEQUENCE</scope>
    <source>
        <strain evidence="3">CHK32-1732</strain>
    </source>
</reference>
<dbReference type="AlphaFoldDB" id="A0A9D1ULA0"/>
<proteinExistence type="predicted"/>